<accession>A0A4R3JGY0</accession>
<feature type="domain" description="Ig-like SoxY" evidence="3">
    <location>
        <begin position="41"/>
        <end position="146"/>
    </location>
</feature>
<dbReference type="InterPro" id="IPR014756">
    <property type="entry name" value="Ig_E-set"/>
</dbReference>
<evidence type="ECO:0000259" key="2">
    <source>
        <dbReference type="Pfam" id="PF08770"/>
    </source>
</evidence>
<name>A0A4R3JGY0_9RHOB</name>
<dbReference type="SUPFAM" id="SSF81296">
    <property type="entry name" value="E set domains"/>
    <property type="match status" value="1"/>
</dbReference>
<evidence type="ECO:0000313" key="5">
    <source>
        <dbReference type="Proteomes" id="UP000295696"/>
    </source>
</evidence>
<dbReference type="EMBL" id="SLZU01000005">
    <property type="protein sequence ID" value="TCS64496.1"/>
    <property type="molecule type" value="Genomic_DNA"/>
</dbReference>
<keyword evidence="1" id="KW-0732">Signal</keyword>
<dbReference type="InterPro" id="IPR014880">
    <property type="entry name" value="SoxZ_dom"/>
</dbReference>
<dbReference type="RefSeq" id="WP_132244254.1">
    <property type="nucleotide sequence ID" value="NZ_SLZU01000005.1"/>
</dbReference>
<feature type="signal peptide" evidence="1">
    <location>
        <begin position="1"/>
        <end position="21"/>
    </location>
</feature>
<evidence type="ECO:0000259" key="3">
    <source>
        <dbReference type="Pfam" id="PF13501"/>
    </source>
</evidence>
<comment type="caution">
    <text evidence="4">The sequence shown here is derived from an EMBL/GenBank/DDBJ whole genome shotgun (WGS) entry which is preliminary data.</text>
</comment>
<evidence type="ECO:0000313" key="4">
    <source>
        <dbReference type="EMBL" id="TCS64496.1"/>
    </source>
</evidence>
<dbReference type="InterPro" id="IPR032711">
    <property type="entry name" value="SoxY"/>
</dbReference>
<dbReference type="InterPro" id="IPR030831">
    <property type="entry name" value="Fuse-rel_SoxYZ"/>
</dbReference>
<dbReference type="Proteomes" id="UP000295696">
    <property type="component" value="Unassembled WGS sequence"/>
</dbReference>
<feature type="chain" id="PRO_5020716964" evidence="1">
    <location>
        <begin position="22"/>
        <end position="270"/>
    </location>
</feature>
<dbReference type="Gene3D" id="2.60.40.2470">
    <property type="entry name" value="SoxY domain"/>
    <property type="match status" value="1"/>
</dbReference>
<proteinExistence type="predicted"/>
<sequence>MPPKFFVAAVLAAMATTPVLAAETVDNPLTESATWEDLRFDVMGERELADGAALLELDAPYRAHDAATVPIILRQLDPDATIHRATVVIDENPAPVAAELGFSAAMHPIDFEMRVRVNQYSNVRVIAETDSGAFMTGRFVKASGGCSAPASRDPEIALASMGQMKLRMFTDAPQMSTPRREAQIMVRHPNYSGLQRDQVTQLFIPAHFIDHMEVWQGDELLFTMDGGISVSENPVFRFSYADNGTTSLRVKATDTEGNAFETELPKAAEG</sequence>
<dbReference type="NCBIfam" id="TIGR04557">
    <property type="entry name" value="fuse_rel_SoxYZ"/>
    <property type="match status" value="1"/>
</dbReference>
<evidence type="ECO:0000256" key="1">
    <source>
        <dbReference type="SAM" id="SignalP"/>
    </source>
</evidence>
<dbReference type="AlphaFoldDB" id="A0A4R3JGY0"/>
<dbReference type="CDD" id="cd00146">
    <property type="entry name" value="PKD"/>
    <property type="match status" value="1"/>
</dbReference>
<reference evidence="4 5" key="1">
    <citation type="submission" date="2019-03" db="EMBL/GenBank/DDBJ databases">
        <title>Genomic Encyclopedia of Type Strains, Phase IV (KMG-IV): sequencing the most valuable type-strain genomes for metagenomic binning, comparative biology and taxonomic classification.</title>
        <authorList>
            <person name="Goeker M."/>
        </authorList>
    </citation>
    <scope>NUCLEOTIDE SEQUENCE [LARGE SCALE GENOMIC DNA]</scope>
    <source>
        <strain evidence="4 5">DSM 104836</strain>
    </source>
</reference>
<organism evidence="4 5">
    <name type="scientific">Primorskyibacter sedentarius</name>
    <dbReference type="NCBI Taxonomy" id="745311"/>
    <lineage>
        <taxon>Bacteria</taxon>
        <taxon>Pseudomonadati</taxon>
        <taxon>Pseudomonadota</taxon>
        <taxon>Alphaproteobacteria</taxon>
        <taxon>Rhodobacterales</taxon>
        <taxon>Roseobacteraceae</taxon>
        <taxon>Primorskyibacter</taxon>
    </lineage>
</organism>
<dbReference type="InterPro" id="IPR013783">
    <property type="entry name" value="Ig-like_fold"/>
</dbReference>
<gene>
    <name evidence="4" type="ORF">EDD52_10556</name>
</gene>
<dbReference type="Gene3D" id="2.60.40.10">
    <property type="entry name" value="Immunoglobulins"/>
    <property type="match status" value="1"/>
</dbReference>
<feature type="domain" description="Sulphur oxidation protein SoxZ" evidence="2">
    <location>
        <begin position="180"/>
        <end position="263"/>
    </location>
</feature>
<dbReference type="Pfam" id="PF08770">
    <property type="entry name" value="SoxZ"/>
    <property type="match status" value="1"/>
</dbReference>
<dbReference type="InterPro" id="IPR038162">
    <property type="entry name" value="SoxY_sf"/>
</dbReference>
<dbReference type="Pfam" id="PF13501">
    <property type="entry name" value="SoxY"/>
    <property type="match status" value="1"/>
</dbReference>
<protein>
    <submittedName>
        <fullName evidence="4">Sulfur-oxidizing protein SoxY</fullName>
    </submittedName>
</protein>
<keyword evidence="5" id="KW-1185">Reference proteome</keyword>
<dbReference type="OrthoDB" id="8538315at2"/>